<dbReference type="Proteomes" id="UP001556631">
    <property type="component" value="Unassembled WGS sequence"/>
</dbReference>
<protein>
    <recommendedName>
        <fullName evidence="3">DUF222 domain-containing protein</fullName>
    </recommendedName>
</protein>
<evidence type="ECO:0000313" key="2">
    <source>
        <dbReference type="Proteomes" id="UP001556631"/>
    </source>
</evidence>
<comment type="caution">
    <text evidence="1">The sequence shown here is derived from an EMBL/GenBank/DDBJ whole genome shotgun (WGS) entry which is preliminary data.</text>
</comment>
<evidence type="ECO:0008006" key="3">
    <source>
        <dbReference type="Google" id="ProtNLM"/>
    </source>
</evidence>
<proteinExistence type="predicted"/>
<organism evidence="1 2">
    <name type="scientific">Nocardioides eburneus</name>
    <dbReference type="NCBI Taxonomy" id="3231482"/>
    <lineage>
        <taxon>Bacteria</taxon>
        <taxon>Bacillati</taxon>
        <taxon>Actinomycetota</taxon>
        <taxon>Actinomycetes</taxon>
        <taxon>Propionibacteriales</taxon>
        <taxon>Nocardioidaceae</taxon>
        <taxon>Nocardioides</taxon>
    </lineage>
</organism>
<evidence type="ECO:0000313" key="1">
    <source>
        <dbReference type="EMBL" id="MEX0426789.1"/>
    </source>
</evidence>
<sequence length="234" mass="25370">MTAPHPSAGGSPPRGVAGRLEDLTRAERRARTADLLSRVPTCHDALARSRLMVEIAALNLCRADAVAHRYRHPAIDRRELRDCVRRALLQGVATFAPTAGDDLWAQVMPVVRRAALGYVSAHPLSTVRELYAGRDRALGPEALRGLLGESGLDQEQTTRLLGTLSGLTWTRRLPPRERWLLCLQLLKGTREATPRPTSLPLGGRPSRLVARVLPLLGTGAPRRPPDAPLPSGAA</sequence>
<name>A0ABV3SV21_9ACTN</name>
<dbReference type="EMBL" id="JBFPJR010000005">
    <property type="protein sequence ID" value="MEX0426789.1"/>
    <property type="molecule type" value="Genomic_DNA"/>
</dbReference>
<reference evidence="1 2" key="1">
    <citation type="submission" date="2024-07" db="EMBL/GenBank/DDBJ databases">
        <authorList>
            <person name="Lee S."/>
            <person name="Kang M."/>
        </authorList>
    </citation>
    <scope>NUCLEOTIDE SEQUENCE [LARGE SCALE GENOMIC DNA]</scope>
    <source>
        <strain evidence="1 2">DS6</strain>
    </source>
</reference>
<gene>
    <name evidence="1" type="ORF">AB3X52_04080</name>
</gene>
<keyword evidence="2" id="KW-1185">Reference proteome</keyword>
<dbReference type="RefSeq" id="WP_367991551.1">
    <property type="nucleotide sequence ID" value="NZ_JBFPJR010000005.1"/>
</dbReference>
<accession>A0ABV3SV21</accession>